<keyword evidence="2" id="KW-0732">Signal</keyword>
<organism evidence="3 4">
    <name type="scientific">Blomia tropicalis</name>
    <name type="common">Mite</name>
    <dbReference type="NCBI Taxonomy" id="40697"/>
    <lineage>
        <taxon>Eukaryota</taxon>
        <taxon>Metazoa</taxon>
        <taxon>Ecdysozoa</taxon>
        <taxon>Arthropoda</taxon>
        <taxon>Chelicerata</taxon>
        <taxon>Arachnida</taxon>
        <taxon>Acari</taxon>
        <taxon>Acariformes</taxon>
        <taxon>Sarcoptiformes</taxon>
        <taxon>Astigmata</taxon>
        <taxon>Glycyphagoidea</taxon>
        <taxon>Echimyopodidae</taxon>
        <taxon>Blomia</taxon>
    </lineage>
</organism>
<dbReference type="EMBL" id="JAPWDV010000003">
    <property type="protein sequence ID" value="KAJ6216230.1"/>
    <property type="molecule type" value="Genomic_DNA"/>
</dbReference>
<evidence type="ECO:0000256" key="1">
    <source>
        <dbReference type="SAM" id="MobiDB-lite"/>
    </source>
</evidence>
<feature type="signal peptide" evidence="2">
    <location>
        <begin position="1"/>
        <end position="17"/>
    </location>
</feature>
<evidence type="ECO:0000256" key="2">
    <source>
        <dbReference type="SAM" id="SignalP"/>
    </source>
</evidence>
<gene>
    <name evidence="3" type="ORF">RDWZM_007387</name>
</gene>
<reference evidence="3" key="1">
    <citation type="submission" date="2022-12" db="EMBL/GenBank/DDBJ databases">
        <title>Genome assemblies of Blomia tropicalis.</title>
        <authorList>
            <person name="Cui Y."/>
        </authorList>
    </citation>
    <scope>NUCLEOTIDE SEQUENCE</scope>
    <source>
        <tissue evidence="3">Adult mites</tissue>
    </source>
</reference>
<name>A0A9Q0M2E9_BLOTA</name>
<evidence type="ECO:0000313" key="3">
    <source>
        <dbReference type="EMBL" id="KAJ6216230.1"/>
    </source>
</evidence>
<feature type="compositionally biased region" description="Low complexity" evidence="1">
    <location>
        <begin position="284"/>
        <end position="313"/>
    </location>
</feature>
<feature type="chain" id="PRO_5040417722" evidence="2">
    <location>
        <begin position="18"/>
        <end position="333"/>
    </location>
</feature>
<feature type="region of interest" description="Disordered" evidence="1">
    <location>
        <begin position="284"/>
        <end position="333"/>
    </location>
</feature>
<protein>
    <submittedName>
        <fullName evidence="3">Uncharacterized protein</fullName>
    </submittedName>
</protein>
<evidence type="ECO:0000313" key="4">
    <source>
        <dbReference type="Proteomes" id="UP001142055"/>
    </source>
</evidence>
<proteinExistence type="predicted"/>
<dbReference type="AlphaFoldDB" id="A0A9Q0M2E9"/>
<comment type="caution">
    <text evidence="3">The sequence shown here is derived from an EMBL/GenBank/DDBJ whole genome shotgun (WGS) entry which is preliminary data.</text>
</comment>
<feature type="compositionally biased region" description="Low complexity" evidence="1">
    <location>
        <begin position="322"/>
        <end position="333"/>
    </location>
</feature>
<sequence>MLKLIVLCCLVQTYIDAQIWTGGNQQVIGTNQGYPEPGHSEVVTNQVVYQPPQYFETISTDGQQQSQQQQPQQQVNSNRDVFVHTIVQPEHKNVAQKGVFSRFIPNLNIFRSPTQQQSQQQQQQQSLSFVPEFVSDFSSSGYIDPEPTGANLSSPDKEPKSRLKAILPWNWVFLSPSISQEEAQPAQSAVPVPKRSWSILPRPYPSRQQCQCWGQPNYPLYPVYPTVLQPYVRPPVEVLEEGSSNTVSKAVPLPVQQATSSVGQFTNSEQAQTMVNGQEQVSQFVNQNSQQQMVESQPQQQPQQQPQVPFNSNHPSIIQYQSSTNNVVSNNQK</sequence>
<keyword evidence="4" id="KW-1185">Reference proteome</keyword>
<dbReference type="Proteomes" id="UP001142055">
    <property type="component" value="Chromosome 3"/>
</dbReference>
<accession>A0A9Q0M2E9</accession>